<keyword evidence="5" id="KW-0472">Membrane</keyword>
<dbReference type="EMBL" id="LXQC01000154">
    <property type="protein sequence ID" value="TFE67482.1"/>
    <property type="molecule type" value="Genomic_DNA"/>
</dbReference>
<feature type="coiled-coil region" evidence="7">
    <location>
        <begin position="6"/>
        <end position="80"/>
    </location>
</feature>
<keyword evidence="2" id="KW-0813">Transport</keyword>
<evidence type="ECO:0000256" key="3">
    <source>
        <dbReference type="ARBA" id="ARBA00022781"/>
    </source>
</evidence>
<evidence type="ECO:0000256" key="1">
    <source>
        <dbReference type="ARBA" id="ARBA00004370"/>
    </source>
</evidence>
<comment type="subcellular location">
    <subcellularLocation>
        <location evidence="1">Membrane</location>
    </subcellularLocation>
</comment>
<protein>
    <submittedName>
        <fullName evidence="8">Uncharacterized protein</fullName>
    </submittedName>
</protein>
<gene>
    <name evidence="8" type="ORF">A7Q10_01395</name>
</gene>
<name>A0A4Y8PAP6_9BACT</name>
<sequence length="222" mass="26032">MIRQRKEAVQAMWKEAEKLKEEAEKLRSDYENRLKVWEEEKKRAREELEEELRVQRAKLIAENQKALELERERNKVLEEKRKRDLEIETQAKALQLGARFVARFFSNLASEEVEKKLIALCLSKLRSLPAETLELIRRSMERESVDKGVVKSVFPIGEEVKRGLKETISQIVEKDLPLDFDQDPKLLAGIRIIIGSWIVRASIEDELEFFTEAENDKIKLSL</sequence>
<keyword evidence="6" id="KW-0066">ATP synthesis</keyword>
<keyword evidence="4" id="KW-0406">Ion transport</keyword>
<evidence type="ECO:0000256" key="4">
    <source>
        <dbReference type="ARBA" id="ARBA00023065"/>
    </source>
</evidence>
<evidence type="ECO:0000313" key="8">
    <source>
        <dbReference type="EMBL" id="TFE67482.1"/>
    </source>
</evidence>
<evidence type="ECO:0000313" key="9">
    <source>
        <dbReference type="Proteomes" id="UP000297713"/>
    </source>
</evidence>
<keyword evidence="9" id="KW-1185">Reference proteome</keyword>
<reference evidence="8 9" key="1">
    <citation type="submission" date="2016-05" db="EMBL/GenBank/DDBJ databases">
        <title>Diversity and Homogeneity among Thermoacidophilic Verrucomicrobia Methanotrophs Linked with Geographical Origin.</title>
        <authorList>
            <person name="Erikstad H.-A."/>
            <person name="Smestad N.B."/>
            <person name="Ceballos R.M."/>
            <person name="Birkeland N.-K."/>
        </authorList>
    </citation>
    <scope>NUCLEOTIDE SEQUENCE [LARGE SCALE GENOMIC DNA]</scope>
    <source>
        <strain evidence="8 9">Phi</strain>
    </source>
</reference>
<dbReference type="AlphaFoldDB" id="A0A4Y8PAP6"/>
<organism evidence="8 9">
    <name type="scientific">Methylacidiphilum caldifontis</name>
    <dbReference type="NCBI Taxonomy" id="2795386"/>
    <lineage>
        <taxon>Bacteria</taxon>
        <taxon>Pseudomonadati</taxon>
        <taxon>Verrucomicrobiota</taxon>
        <taxon>Methylacidiphilae</taxon>
        <taxon>Methylacidiphilales</taxon>
        <taxon>Methylacidiphilaceae</taxon>
        <taxon>Methylacidiphilum (ex Ratnadevi et al. 2023)</taxon>
    </lineage>
</organism>
<evidence type="ECO:0000256" key="2">
    <source>
        <dbReference type="ARBA" id="ARBA00022448"/>
    </source>
</evidence>
<dbReference type="Pfam" id="PF00213">
    <property type="entry name" value="OSCP"/>
    <property type="match status" value="1"/>
</dbReference>
<evidence type="ECO:0000256" key="5">
    <source>
        <dbReference type="ARBA" id="ARBA00023136"/>
    </source>
</evidence>
<accession>A0A4Y8PAP6</accession>
<comment type="caution">
    <text evidence="8">The sequence shown here is derived from an EMBL/GenBank/DDBJ whole genome shotgun (WGS) entry which is preliminary data.</text>
</comment>
<keyword evidence="3" id="KW-0375">Hydrogen ion transport</keyword>
<evidence type="ECO:0000256" key="6">
    <source>
        <dbReference type="ARBA" id="ARBA00023310"/>
    </source>
</evidence>
<dbReference type="InterPro" id="IPR000711">
    <property type="entry name" value="ATPase_OSCP/dsu"/>
</dbReference>
<dbReference type="Proteomes" id="UP000297713">
    <property type="component" value="Unassembled WGS sequence"/>
</dbReference>
<dbReference type="GO" id="GO:0016020">
    <property type="term" value="C:membrane"/>
    <property type="evidence" value="ECO:0007669"/>
    <property type="project" value="UniProtKB-SubCell"/>
</dbReference>
<evidence type="ECO:0000256" key="7">
    <source>
        <dbReference type="SAM" id="Coils"/>
    </source>
</evidence>
<proteinExistence type="predicted"/>
<dbReference type="GO" id="GO:0046933">
    <property type="term" value="F:proton-transporting ATP synthase activity, rotational mechanism"/>
    <property type="evidence" value="ECO:0007669"/>
    <property type="project" value="InterPro"/>
</dbReference>
<keyword evidence="7" id="KW-0175">Coiled coil</keyword>